<evidence type="ECO:0000256" key="5">
    <source>
        <dbReference type="HAMAP-Rule" id="MF_00199"/>
    </source>
</evidence>
<comment type="similarity">
    <text evidence="2 5">Belongs to the Ap4A hydrolase family.</text>
</comment>
<keyword evidence="3 5" id="KW-0378">Hydrolase</keyword>
<dbReference type="EMBL" id="RQXW01000003">
    <property type="protein sequence ID" value="RTE66791.1"/>
    <property type="molecule type" value="Genomic_DNA"/>
</dbReference>
<dbReference type="Gene3D" id="3.60.21.10">
    <property type="match status" value="1"/>
</dbReference>
<proteinExistence type="inferred from homology"/>
<feature type="domain" description="Calcineurin-like phosphoesterase" evidence="6">
    <location>
        <begin position="4"/>
        <end position="143"/>
    </location>
</feature>
<evidence type="ECO:0000313" key="8">
    <source>
        <dbReference type="Proteomes" id="UP000283087"/>
    </source>
</evidence>
<comment type="function">
    <text evidence="1 5">Hydrolyzes diadenosine 5',5'''-P1,P4-tetraphosphate to yield ADP.</text>
</comment>
<dbReference type="NCBIfam" id="NF001204">
    <property type="entry name" value="PRK00166.1"/>
    <property type="match status" value="1"/>
</dbReference>
<gene>
    <name evidence="5" type="primary">apaH</name>
    <name evidence="7" type="ORF">EH243_04065</name>
</gene>
<dbReference type="PANTHER" id="PTHR40942">
    <property type="match status" value="1"/>
</dbReference>
<dbReference type="SUPFAM" id="SSF56300">
    <property type="entry name" value="Metallo-dependent phosphatases"/>
    <property type="match status" value="1"/>
</dbReference>
<evidence type="ECO:0000256" key="3">
    <source>
        <dbReference type="ARBA" id="ARBA00022801"/>
    </source>
</evidence>
<dbReference type="EC" id="3.6.1.41" evidence="5"/>
<dbReference type="Pfam" id="PF00149">
    <property type="entry name" value="Metallophos"/>
    <property type="match status" value="1"/>
</dbReference>
<protein>
    <recommendedName>
        <fullName evidence="5">Bis(5'-nucleosyl)-tetraphosphatase, symmetrical</fullName>
        <ecNumber evidence="5">3.6.1.41</ecNumber>
    </recommendedName>
    <alternativeName>
        <fullName evidence="5">Ap4A hydrolase</fullName>
    </alternativeName>
    <alternativeName>
        <fullName evidence="5">Diadenosine 5',5'''-P1,P4-tetraphosphate pyrophosphohydrolase</fullName>
    </alternativeName>
    <alternativeName>
        <fullName evidence="5">Diadenosine tetraphosphatase</fullName>
    </alternativeName>
</protein>
<evidence type="ECO:0000256" key="2">
    <source>
        <dbReference type="ARBA" id="ARBA00005419"/>
    </source>
</evidence>
<sequence length="273" mass="31080">MATYAIGDIQGCYDELQALLQHINFSDNDRLWLAGDLVNRGPKSLETLRFLYRIRDRVVVTLGNHDLHLLAVYSGAIKSKRSDTFENLLQAPDAEELMQWLRSQPLLATDNELGFTMVHAGIPPQWSLKKAHKRAREVETILQSTLATEFFKRMYGNQPNCWSPDLEGFDRLRTITNYFTRMRFCDASGHMEFSAKGSLSSQPTGFLPWFSHEGKVLKKSRIVFGHWAALEGKADRANVYALDTGCVWGGKLTALRLEDQQLFSVNSKMRYGN</sequence>
<reference evidence="7 8" key="1">
    <citation type="submission" date="2018-11" db="EMBL/GenBank/DDBJ databases">
        <title>The draft genome sequence of Amphritea opalescens ANRC-JH13T.</title>
        <authorList>
            <person name="Fang Z."/>
            <person name="Zhang Y."/>
            <person name="Han X."/>
        </authorList>
    </citation>
    <scope>NUCLEOTIDE SEQUENCE [LARGE SCALE GENOMIC DNA]</scope>
    <source>
        <strain evidence="7 8">ANRC-JH13</strain>
    </source>
</reference>
<dbReference type="CDD" id="cd07422">
    <property type="entry name" value="MPP_ApaH"/>
    <property type="match status" value="1"/>
</dbReference>
<dbReference type="Proteomes" id="UP000283087">
    <property type="component" value="Unassembled WGS sequence"/>
</dbReference>
<accession>A0A430KTE8</accession>
<organism evidence="7 8">
    <name type="scientific">Amphritea opalescens</name>
    <dbReference type="NCBI Taxonomy" id="2490544"/>
    <lineage>
        <taxon>Bacteria</taxon>
        <taxon>Pseudomonadati</taxon>
        <taxon>Pseudomonadota</taxon>
        <taxon>Gammaproteobacteria</taxon>
        <taxon>Oceanospirillales</taxon>
        <taxon>Oceanospirillaceae</taxon>
        <taxon>Amphritea</taxon>
    </lineage>
</organism>
<dbReference type="NCBIfam" id="TIGR00668">
    <property type="entry name" value="apaH"/>
    <property type="match status" value="1"/>
</dbReference>
<dbReference type="InterPro" id="IPR004617">
    <property type="entry name" value="ApaH"/>
</dbReference>
<dbReference type="GO" id="GO:0008803">
    <property type="term" value="F:bis(5'-nucleosyl)-tetraphosphatase (symmetrical) activity"/>
    <property type="evidence" value="ECO:0007669"/>
    <property type="project" value="UniProtKB-UniRule"/>
</dbReference>
<dbReference type="HAMAP" id="MF_00199">
    <property type="entry name" value="ApaH"/>
    <property type="match status" value="1"/>
</dbReference>
<name>A0A430KTE8_9GAMM</name>
<dbReference type="InterPro" id="IPR029052">
    <property type="entry name" value="Metallo-depent_PP-like"/>
</dbReference>
<comment type="catalytic activity">
    <reaction evidence="4 5">
        <text>P(1),P(4)-bis(5'-adenosyl) tetraphosphate + H2O = 2 ADP + 2 H(+)</text>
        <dbReference type="Rhea" id="RHEA:24252"/>
        <dbReference type="ChEBI" id="CHEBI:15377"/>
        <dbReference type="ChEBI" id="CHEBI:15378"/>
        <dbReference type="ChEBI" id="CHEBI:58141"/>
        <dbReference type="ChEBI" id="CHEBI:456216"/>
        <dbReference type="EC" id="3.6.1.41"/>
    </reaction>
</comment>
<evidence type="ECO:0000256" key="4">
    <source>
        <dbReference type="ARBA" id="ARBA00049417"/>
    </source>
</evidence>
<dbReference type="AlphaFoldDB" id="A0A430KTE8"/>
<comment type="caution">
    <text evidence="7">The sequence shown here is derived from an EMBL/GenBank/DDBJ whole genome shotgun (WGS) entry which is preliminary data.</text>
</comment>
<evidence type="ECO:0000256" key="1">
    <source>
        <dbReference type="ARBA" id="ARBA00003413"/>
    </source>
</evidence>
<keyword evidence="8" id="KW-1185">Reference proteome</keyword>
<evidence type="ECO:0000313" key="7">
    <source>
        <dbReference type="EMBL" id="RTE66791.1"/>
    </source>
</evidence>
<dbReference type="PANTHER" id="PTHR40942:SF4">
    <property type="entry name" value="CYTOCHROME C5"/>
    <property type="match status" value="1"/>
</dbReference>
<dbReference type="OrthoDB" id="9807890at2"/>
<dbReference type="InterPro" id="IPR004843">
    <property type="entry name" value="Calcineurin-like_PHP"/>
</dbReference>
<dbReference type="RefSeq" id="WP_126157376.1">
    <property type="nucleotide sequence ID" value="NZ_RQXW01000003.1"/>
</dbReference>
<dbReference type="PIRSF" id="PIRSF000903">
    <property type="entry name" value="B5n-ttraPtase_sm"/>
    <property type="match status" value="1"/>
</dbReference>
<evidence type="ECO:0000259" key="6">
    <source>
        <dbReference type="Pfam" id="PF00149"/>
    </source>
</evidence>